<proteinExistence type="predicted"/>
<evidence type="ECO:0000256" key="9">
    <source>
        <dbReference type="RuleBase" id="RU369094"/>
    </source>
</evidence>
<evidence type="ECO:0000256" key="4">
    <source>
        <dbReference type="ARBA" id="ARBA00023015"/>
    </source>
</evidence>
<dbReference type="PROSITE" id="PS50884">
    <property type="entry name" value="ZF_DOF_2"/>
    <property type="match status" value="1"/>
</dbReference>
<accession>A0A7C9AQ13</accession>
<comment type="subcellular location">
    <subcellularLocation>
        <location evidence="8 9">Nucleus</location>
    </subcellularLocation>
</comment>
<evidence type="ECO:0000313" key="12">
    <source>
        <dbReference type="EMBL" id="MBA4673339.1"/>
    </source>
</evidence>
<keyword evidence="3 9" id="KW-0862">Zinc</keyword>
<evidence type="ECO:0000256" key="7">
    <source>
        <dbReference type="ARBA" id="ARBA00023242"/>
    </source>
</evidence>
<evidence type="ECO:0000256" key="2">
    <source>
        <dbReference type="ARBA" id="ARBA00022771"/>
    </source>
</evidence>
<dbReference type="PANTHER" id="PTHR31992:SF141">
    <property type="entry name" value="DOF ZINC FINGER PROTEIN DOF1.4"/>
    <property type="match status" value="1"/>
</dbReference>
<dbReference type="GO" id="GO:0003677">
    <property type="term" value="F:DNA binding"/>
    <property type="evidence" value="ECO:0007669"/>
    <property type="project" value="UniProtKB-UniRule"/>
</dbReference>
<sequence>MGSVGGLVMDQKVVAITQNHHHHQQEEQQQQQQKQNQEPLRCPRCDSTNTKFCYYNNYSLSQPRHFCKACKRYWTRGGTLRNVPVGGGCRKNKRVKRPPNNNSSSCSSLTNTSLEAANSATSASSGGQNIHDLISSASNHVNPLFFGMPTNHTPNSDINFPFSRYDLHSPSQIHGLGLGFSSSSSALVHSMNGLSFNVHNHPASKQIFQDLISLNPLMSSSNYTSPTTTTDSPPSTISSLLASTLQTKGTNNNFQTLLPSYGNDLQMKGSGMFVKDVKMELEGQNRSLDHHSWSTPSQNHHVEDQTSSDPSVLWGGGATNLGTWLDPSNNIGSSVSLI</sequence>
<keyword evidence="6 9" id="KW-0804">Transcription</keyword>
<dbReference type="Pfam" id="PF02701">
    <property type="entry name" value="Zn_ribbon_Dof"/>
    <property type="match status" value="1"/>
</dbReference>
<keyword evidence="1 9" id="KW-0479">Metal-binding</keyword>
<feature type="domain" description="Dof-type" evidence="11">
    <location>
        <begin position="40"/>
        <end position="94"/>
    </location>
</feature>
<feature type="compositionally biased region" description="Polar residues" evidence="10">
    <location>
        <begin position="293"/>
        <end position="310"/>
    </location>
</feature>
<comment type="function">
    <text evidence="9">Transcription factor that binds specifically to a 5'-AA[AG]G-3' consensus core sequence.</text>
</comment>
<feature type="compositionally biased region" description="Low complexity" evidence="10">
    <location>
        <begin position="98"/>
        <end position="109"/>
    </location>
</feature>
<evidence type="ECO:0000259" key="11">
    <source>
        <dbReference type="PROSITE" id="PS50884"/>
    </source>
</evidence>
<keyword evidence="5 8" id="KW-0238">DNA-binding</keyword>
<keyword evidence="4 9" id="KW-0805">Transcription regulation</keyword>
<dbReference type="PROSITE" id="PS01361">
    <property type="entry name" value="ZF_DOF_1"/>
    <property type="match status" value="1"/>
</dbReference>
<dbReference type="EMBL" id="GISG01258719">
    <property type="protein sequence ID" value="MBA4673339.1"/>
    <property type="molecule type" value="Transcribed_RNA"/>
</dbReference>
<dbReference type="GO" id="GO:0005634">
    <property type="term" value="C:nucleus"/>
    <property type="evidence" value="ECO:0007669"/>
    <property type="project" value="UniProtKB-SubCell"/>
</dbReference>
<evidence type="ECO:0000256" key="5">
    <source>
        <dbReference type="ARBA" id="ARBA00023125"/>
    </source>
</evidence>
<keyword evidence="2 8" id="KW-0863">Zinc-finger</keyword>
<reference evidence="12" key="2">
    <citation type="submission" date="2020-07" db="EMBL/GenBank/DDBJ databases">
        <authorList>
            <person name="Vera ALvarez R."/>
            <person name="Arias-Moreno D.M."/>
            <person name="Jimenez-Jacinto V."/>
            <person name="Jimenez-Bremont J.F."/>
            <person name="Swaminathan K."/>
            <person name="Moose S.P."/>
            <person name="Guerrero-Gonzalez M.L."/>
            <person name="Marino-Ramirez L."/>
            <person name="Landsman D."/>
            <person name="Rodriguez-Kessler M."/>
            <person name="Delgado-Sanchez P."/>
        </authorList>
    </citation>
    <scope>NUCLEOTIDE SEQUENCE</scope>
    <source>
        <tissue evidence="12">Cladode</tissue>
    </source>
</reference>
<dbReference type="InterPro" id="IPR045174">
    <property type="entry name" value="Dof"/>
</dbReference>
<dbReference type="AlphaFoldDB" id="A0A7C9AQ13"/>
<evidence type="ECO:0000256" key="10">
    <source>
        <dbReference type="SAM" id="MobiDB-lite"/>
    </source>
</evidence>
<evidence type="ECO:0000256" key="8">
    <source>
        <dbReference type="PROSITE-ProRule" id="PRU00071"/>
    </source>
</evidence>
<dbReference type="GO" id="GO:0008270">
    <property type="term" value="F:zinc ion binding"/>
    <property type="evidence" value="ECO:0007669"/>
    <property type="project" value="UniProtKB-KW"/>
</dbReference>
<evidence type="ECO:0000256" key="6">
    <source>
        <dbReference type="ARBA" id="ARBA00023163"/>
    </source>
</evidence>
<feature type="region of interest" description="Disordered" evidence="10">
    <location>
        <begin position="84"/>
        <end position="109"/>
    </location>
</feature>
<organism evidence="12">
    <name type="scientific">Opuntia streptacantha</name>
    <name type="common">Prickly pear cactus</name>
    <name type="synonym">Opuntia cardona</name>
    <dbReference type="NCBI Taxonomy" id="393608"/>
    <lineage>
        <taxon>Eukaryota</taxon>
        <taxon>Viridiplantae</taxon>
        <taxon>Streptophyta</taxon>
        <taxon>Embryophyta</taxon>
        <taxon>Tracheophyta</taxon>
        <taxon>Spermatophyta</taxon>
        <taxon>Magnoliopsida</taxon>
        <taxon>eudicotyledons</taxon>
        <taxon>Gunneridae</taxon>
        <taxon>Pentapetalae</taxon>
        <taxon>Caryophyllales</taxon>
        <taxon>Cactineae</taxon>
        <taxon>Cactaceae</taxon>
        <taxon>Opuntioideae</taxon>
        <taxon>Opuntia</taxon>
    </lineage>
</organism>
<dbReference type="PANTHER" id="PTHR31992">
    <property type="entry name" value="DOF ZINC FINGER PROTEIN DOF1.4-RELATED"/>
    <property type="match status" value="1"/>
</dbReference>
<dbReference type="GO" id="GO:0003700">
    <property type="term" value="F:DNA-binding transcription factor activity"/>
    <property type="evidence" value="ECO:0007669"/>
    <property type="project" value="UniProtKB-UniRule"/>
</dbReference>
<name>A0A7C9AQ13_OPUST</name>
<protein>
    <recommendedName>
        <fullName evidence="9">Dof zinc finger protein</fullName>
    </recommendedName>
</protein>
<keyword evidence="7 8" id="KW-0539">Nucleus</keyword>
<evidence type="ECO:0000256" key="3">
    <source>
        <dbReference type="ARBA" id="ARBA00022833"/>
    </source>
</evidence>
<dbReference type="InterPro" id="IPR003851">
    <property type="entry name" value="Znf_Dof"/>
</dbReference>
<feature type="region of interest" description="Disordered" evidence="10">
    <location>
        <begin position="288"/>
        <end position="313"/>
    </location>
</feature>
<evidence type="ECO:0000256" key="1">
    <source>
        <dbReference type="ARBA" id="ARBA00022723"/>
    </source>
</evidence>
<reference evidence="12" key="1">
    <citation type="journal article" date="2013" name="J. Plant Res.">
        <title>Effect of fungi and light on seed germination of three Opuntia species from semiarid lands of central Mexico.</title>
        <authorList>
            <person name="Delgado-Sanchez P."/>
            <person name="Jimenez-Bremont J.F."/>
            <person name="Guerrero-Gonzalez Mde L."/>
            <person name="Flores J."/>
        </authorList>
    </citation>
    <scope>NUCLEOTIDE SEQUENCE</scope>
    <source>
        <tissue evidence="12">Cladode</tissue>
    </source>
</reference>